<reference evidence="2" key="1">
    <citation type="journal article" date="2023" name="Mol. Biol. Evol.">
        <title>Third-Generation Sequencing Reveals the Adaptive Role of the Epigenome in Three Deep-Sea Polychaetes.</title>
        <authorList>
            <person name="Perez M."/>
            <person name="Aroh O."/>
            <person name="Sun Y."/>
            <person name="Lan Y."/>
            <person name="Juniper S.K."/>
            <person name="Young C.R."/>
            <person name="Angers B."/>
            <person name="Qian P.Y."/>
        </authorList>
    </citation>
    <scope>NUCLEOTIDE SEQUENCE</scope>
    <source>
        <strain evidence="2">P08H-3</strain>
    </source>
</reference>
<gene>
    <name evidence="2" type="ORF">LSH36_265g01051</name>
</gene>
<protein>
    <submittedName>
        <fullName evidence="2">Uncharacterized protein</fullName>
    </submittedName>
</protein>
<evidence type="ECO:0000313" key="3">
    <source>
        <dbReference type="Proteomes" id="UP001208570"/>
    </source>
</evidence>
<accession>A0AAD9N4B8</accession>
<keyword evidence="3" id="KW-1185">Reference proteome</keyword>
<comment type="caution">
    <text evidence="2">The sequence shown here is derived from an EMBL/GenBank/DDBJ whole genome shotgun (WGS) entry which is preliminary data.</text>
</comment>
<dbReference type="EMBL" id="JAODUP010000265">
    <property type="protein sequence ID" value="KAK2154556.1"/>
    <property type="molecule type" value="Genomic_DNA"/>
</dbReference>
<feature type="compositionally biased region" description="Low complexity" evidence="1">
    <location>
        <begin position="57"/>
        <end position="66"/>
    </location>
</feature>
<dbReference type="Proteomes" id="UP001208570">
    <property type="component" value="Unassembled WGS sequence"/>
</dbReference>
<feature type="region of interest" description="Disordered" evidence="1">
    <location>
        <begin position="43"/>
        <end position="66"/>
    </location>
</feature>
<organism evidence="2 3">
    <name type="scientific">Paralvinella palmiformis</name>
    <dbReference type="NCBI Taxonomy" id="53620"/>
    <lineage>
        <taxon>Eukaryota</taxon>
        <taxon>Metazoa</taxon>
        <taxon>Spiralia</taxon>
        <taxon>Lophotrochozoa</taxon>
        <taxon>Annelida</taxon>
        <taxon>Polychaeta</taxon>
        <taxon>Sedentaria</taxon>
        <taxon>Canalipalpata</taxon>
        <taxon>Terebellida</taxon>
        <taxon>Terebelliformia</taxon>
        <taxon>Alvinellidae</taxon>
        <taxon>Paralvinella</taxon>
    </lineage>
</organism>
<sequence>MNQQKWMPKAPPDACIQDPDNSHTITTGCRLVNKCHSVIRRQRHLSNTSLRAPPPTSLVSTPPLTP</sequence>
<name>A0AAD9N4B8_9ANNE</name>
<evidence type="ECO:0000313" key="2">
    <source>
        <dbReference type="EMBL" id="KAK2154556.1"/>
    </source>
</evidence>
<dbReference type="AlphaFoldDB" id="A0AAD9N4B8"/>
<proteinExistence type="predicted"/>
<evidence type="ECO:0000256" key="1">
    <source>
        <dbReference type="SAM" id="MobiDB-lite"/>
    </source>
</evidence>
<feature type="non-terminal residue" evidence="2">
    <location>
        <position position="66"/>
    </location>
</feature>